<dbReference type="InterPro" id="IPR005119">
    <property type="entry name" value="LysR_subst-bd"/>
</dbReference>
<evidence type="ECO:0000256" key="1">
    <source>
        <dbReference type="ARBA" id="ARBA00009437"/>
    </source>
</evidence>
<dbReference type="Proteomes" id="UP000032668">
    <property type="component" value="Unassembled WGS sequence"/>
</dbReference>
<keyword evidence="3" id="KW-0238">DNA-binding</keyword>
<sequence>MDTQFLESFVMVVEHGSVAEAARRLNLTAAAVTQRIRALEGEIGTALISRSGRNMRPTEAGAAVLAQAKQLLRSVRDMRATANEQDYSGELSLGAITSALTGILPPILARLAEKYVQMTLFIDPGTSAELYRKVAEGELDAAVMVEPPFALPKTCSWTTWREEALVVLTHEGVRQNDPHKILTSEPLIRYDRRQWGGRLAETYMQQENIRPRDRYELDSLEAIAVLVDRRLGVSLVPDWAPPWPAGLTLRKIALPKPFPKRRIGVLWRRDSARNRLIQVLLAEAETP</sequence>
<evidence type="ECO:0000256" key="3">
    <source>
        <dbReference type="ARBA" id="ARBA00023125"/>
    </source>
</evidence>
<evidence type="ECO:0000256" key="2">
    <source>
        <dbReference type="ARBA" id="ARBA00023015"/>
    </source>
</evidence>
<keyword evidence="8" id="KW-1185">Reference proteome</keyword>
<dbReference type="Pfam" id="PF03466">
    <property type="entry name" value="LysR_substrate"/>
    <property type="match status" value="1"/>
</dbReference>
<protein>
    <submittedName>
        <fullName evidence="7">Transcriptional regulator LysR</fullName>
    </submittedName>
</protein>
<dbReference type="GO" id="GO:0003700">
    <property type="term" value="F:DNA-binding transcription factor activity"/>
    <property type="evidence" value="ECO:0007669"/>
    <property type="project" value="InterPro"/>
</dbReference>
<name>A0A0D6PK16_9PROT</name>
<dbReference type="SUPFAM" id="SSF53850">
    <property type="entry name" value="Periplasmic binding protein-like II"/>
    <property type="match status" value="1"/>
</dbReference>
<evidence type="ECO:0000313" key="8">
    <source>
        <dbReference type="Proteomes" id="UP000032668"/>
    </source>
</evidence>
<dbReference type="EMBL" id="BANC01000100">
    <property type="protein sequence ID" value="GAN81553.1"/>
    <property type="molecule type" value="Genomic_DNA"/>
</dbReference>
<dbReference type="FunFam" id="1.10.10.10:FF:000001">
    <property type="entry name" value="LysR family transcriptional regulator"/>
    <property type="match status" value="1"/>
</dbReference>
<dbReference type="PROSITE" id="PS50931">
    <property type="entry name" value="HTH_LYSR"/>
    <property type="match status" value="1"/>
</dbReference>
<comment type="caution">
    <text evidence="7">The sequence shown here is derived from an EMBL/GenBank/DDBJ whole genome shotgun (WGS) entry which is preliminary data.</text>
</comment>
<proteinExistence type="inferred from homology"/>
<dbReference type="STRING" id="1120923.SAMN02746095_03868"/>
<gene>
    <name evidence="7" type="ORF">Aam_102_004</name>
</gene>
<dbReference type="GO" id="GO:0000976">
    <property type="term" value="F:transcription cis-regulatory region binding"/>
    <property type="evidence" value="ECO:0007669"/>
    <property type="project" value="TreeGrafter"/>
</dbReference>
<dbReference type="PANTHER" id="PTHR30126">
    <property type="entry name" value="HTH-TYPE TRANSCRIPTIONAL REGULATOR"/>
    <property type="match status" value="1"/>
</dbReference>
<feature type="domain" description="HTH lysR-type" evidence="6">
    <location>
        <begin position="1"/>
        <end position="58"/>
    </location>
</feature>
<comment type="similarity">
    <text evidence="1">Belongs to the LysR transcriptional regulatory family.</text>
</comment>
<feature type="coiled-coil region" evidence="5">
    <location>
        <begin position="22"/>
        <end position="85"/>
    </location>
</feature>
<dbReference type="PANTHER" id="PTHR30126:SF94">
    <property type="entry name" value="LYSR FAMILY TRANSCRIPTIONAL REGULATOR"/>
    <property type="match status" value="1"/>
</dbReference>
<dbReference type="SUPFAM" id="SSF46785">
    <property type="entry name" value="Winged helix' DNA-binding domain"/>
    <property type="match status" value="1"/>
</dbReference>
<evidence type="ECO:0000259" key="6">
    <source>
        <dbReference type="PROSITE" id="PS50931"/>
    </source>
</evidence>
<keyword evidence="4" id="KW-0804">Transcription</keyword>
<organism evidence="7 8">
    <name type="scientific">Acidocella aminolytica 101 = DSM 11237</name>
    <dbReference type="NCBI Taxonomy" id="1120923"/>
    <lineage>
        <taxon>Bacteria</taxon>
        <taxon>Pseudomonadati</taxon>
        <taxon>Pseudomonadota</taxon>
        <taxon>Alphaproteobacteria</taxon>
        <taxon>Acetobacterales</taxon>
        <taxon>Acidocellaceae</taxon>
        <taxon>Acidocella</taxon>
    </lineage>
</organism>
<dbReference type="Gene3D" id="1.10.10.10">
    <property type="entry name" value="Winged helix-like DNA-binding domain superfamily/Winged helix DNA-binding domain"/>
    <property type="match status" value="1"/>
</dbReference>
<evidence type="ECO:0000256" key="4">
    <source>
        <dbReference type="ARBA" id="ARBA00023163"/>
    </source>
</evidence>
<dbReference type="AlphaFoldDB" id="A0A0D6PK16"/>
<dbReference type="InterPro" id="IPR036390">
    <property type="entry name" value="WH_DNA-bd_sf"/>
</dbReference>
<dbReference type="OrthoDB" id="8479357at2"/>
<dbReference type="InterPro" id="IPR036388">
    <property type="entry name" value="WH-like_DNA-bd_sf"/>
</dbReference>
<dbReference type="InterPro" id="IPR000847">
    <property type="entry name" value="LysR_HTH_N"/>
</dbReference>
<evidence type="ECO:0000256" key="5">
    <source>
        <dbReference type="SAM" id="Coils"/>
    </source>
</evidence>
<dbReference type="RefSeq" id="WP_048879947.1">
    <property type="nucleotide sequence ID" value="NZ_BANC01000100.1"/>
</dbReference>
<evidence type="ECO:0000313" key="7">
    <source>
        <dbReference type="EMBL" id="GAN81553.1"/>
    </source>
</evidence>
<keyword evidence="2" id="KW-0805">Transcription regulation</keyword>
<dbReference type="CDD" id="cd08427">
    <property type="entry name" value="PBP2_LTTR_like_2"/>
    <property type="match status" value="1"/>
</dbReference>
<reference evidence="7 8" key="1">
    <citation type="submission" date="2012-11" db="EMBL/GenBank/DDBJ databases">
        <title>Whole genome sequence of Acidocella aminolytica 101 = DSM 11237.</title>
        <authorList>
            <person name="Azuma Y."/>
            <person name="Higashiura N."/>
            <person name="Hirakawa H."/>
            <person name="Matsushita K."/>
        </authorList>
    </citation>
    <scope>NUCLEOTIDE SEQUENCE [LARGE SCALE GENOMIC DNA]</scope>
    <source>
        <strain evidence="8">101 / DSM 11237</strain>
    </source>
</reference>
<accession>A0A0D6PK16</accession>
<dbReference type="Gene3D" id="3.40.190.10">
    <property type="entry name" value="Periplasmic binding protein-like II"/>
    <property type="match status" value="2"/>
</dbReference>
<keyword evidence="5" id="KW-0175">Coiled coil</keyword>
<dbReference type="Pfam" id="PF00126">
    <property type="entry name" value="HTH_1"/>
    <property type="match status" value="1"/>
</dbReference>